<dbReference type="EMBL" id="RPFW01000003">
    <property type="protein sequence ID" value="TVZ04357.1"/>
    <property type="molecule type" value="Genomic_DNA"/>
</dbReference>
<dbReference type="AlphaFoldDB" id="A0A6P2C089"/>
<dbReference type="Proteomes" id="UP000460272">
    <property type="component" value="Unassembled WGS sequence"/>
</dbReference>
<sequence>MKLVNHRWLAVCTIATTASIAVAGCSSGSSGSATQSGGPTATSSASVSGSANAGGSFGLTVGVLHAFTGQNAFFGLNAQNSCKAAALNIDAAGGILGHSLTCSNFDTKGDPADAVPVTNRMLVSASHLVMVLGPDGGDIPSVLPVLEQAKVPEMNTVGDPRYDTQTSQDFWRLTPSDSTQAPALAYYTHQRGFTKIAEVFTSDLSASTTTTPFQVSYTKLGGTIVKAVTITPDASSYQTEVASVLAAHPQAIVGEMDSQTAATFLSEMRQQNGSMLPVIMTQRAIQGDWEPSVGPAIGLASMGKYVTAIAPALQSSGAAFTAFTSALTAIKANPFQAKNPFVAASYDGVTAFALAMEAAKSVDPNVFTAYIPKVTTPGSGAVVVSTYAQGVAALKAGKTIDYVGAAGAMVFNQNNTANRPYAAWAYNADKHNWIMGANLPANAGM</sequence>
<organism evidence="5 6">
    <name type="scientific">Trebonia kvetii</name>
    <dbReference type="NCBI Taxonomy" id="2480626"/>
    <lineage>
        <taxon>Bacteria</taxon>
        <taxon>Bacillati</taxon>
        <taxon>Actinomycetota</taxon>
        <taxon>Actinomycetes</taxon>
        <taxon>Streptosporangiales</taxon>
        <taxon>Treboniaceae</taxon>
        <taxon>Trebonia</taxon>
    </lineage>
</organism>
<feature type="chain" id="PRO_5027076396" evidence="3">
    <location>
        <begin position="24"/>
        <end position="445"/>
    </location>
</feature>
<evidence type="ECO:0000256" key="1">
    <source>
        <dbReference type="ARBA" id="ARBA00010062"/>
    </source>
</evidence>
<gene>
    <name evidence="5" type="ORF">EAS64_18470</name>
</gene>
<dbReference type="Pfam" id="PF13458">
    <property type="entry name" value="Peripla_BP_6"/>
    <property type="match status" value="1"/>
</dbReference>
<feature type="signal peptide" evidence="3">
    <location>
        <begin position="1"/>
        <end position="23"/>
    </location>
</feature>
<comment type="caution">
    <text evidence="5">The sequence shown here is derived from an EMBL/GenBank/DDBJ whole genome shotgun (WGS) entry which is preliminary data.</text>
</comment>
<dbReference type="SUPFAM" id="SSF53822">
    <property type="entry name" value="Periplasmic binding protein-like I"/>
    <property type="match status" value="1"/>
</dbReference>
<evidence type="ECO:0000256" key="2">
    <source>
        <dbReference type="ARBA" id="ARBA00022729"/>
    </source>
</evidence>
<dbReference type="RefSeq" id="WP_145854233.1">
    <property type="nucleotide sequence ID" value="NZ_RPFW01000003.1"/>
</dbReference>
<dbReference type="InterPro" id="IPR028082">
    <property type="entry name" value="Peripla_BP_I"/>
</dbReference>
<evidence type="ECO:0000259" key="4">
    <source>
        <dbReference type="Pfam" id="PF13458"/>
    </source>
</evidence>
<dbReference type="PANTHER" id="PTHR30483:SF6">
    <property type="entry name" value="PERIPLASMIC BINDING PROTEIN OF ABC TRANSPORTER FOR NATURAL AMINO ACIDS"/>
    <property type="match status" value="1"/>
</dbReference>
<keyword evidence="6" id="KW-1185">Reference proteome</keyword>
<feature type="domain" description="Leucine-binding protein" evidence="4">
    <location>
        <begin position="59"/>
        <end position="423"/>
    </location>
</feature>
<dbReference type="Gene3D" id="3.40.50.2300">
    <property type="match status" value="2"/>
</dbReference>
<reference evidence="5 6" key="1">
    <citation type="submission" date="2018-11" db="EMBL/GenBank/DDBJ databases">
        <title>Trebonia kvetii gen.nov., sp.nov., a novel acidophilic actinobacterium, and proposal of the new actinobacterial family Treboniaceae fam. nov.</title>
        <authorList>
            <person name="Rapoport D."/>
            <person name="Sagova-Mareckova M."/>
            <person name="Sedlacek I."/>
            <person name="Provaznik J."/>
            <person name="Kralova S."/>
            <person name="Pavlinic D."/>
            <person name="Benes V."/>
            <person name="Kopecky J."/>
        </authorList>
    </citation>
    <scope>NUCLEOTIDE SEQUENCE [LARGE SCALE GENOMIC DNA]</scope>
    <source>
        <strain evidence="5 6">15Tr583</strain>
    </source>
</reference>
<dbReference type="InterPro" id="IPR051010">
    <property type="entry name" value="BCAA_transport"/>
</dbReference>
<dbReference type="OrthoDB" id="7337537at2"/>
<dbReference type="InterPro" id="IPR028081">
    <property type="entry name" value="Leu-bd"/>
</dbReference>
<dbReference type="PANTHER" id="PTHR30483">
    <property type="entry name" value="LEUCINE-SPECIFIC-BINDING PROTEIN"/>
    <property type="match status" value="1"/>
</dbReference>
<protein>
    <submittedName>
        <fullName evidence="5">ABC transporter substrate-binding protein</fullName>
    </submittedName>
</protein>
<dbReference type="PROSITE" id="PS51257">
    <property type="entry name" value="PROKAR_LIPOPROTEIN"/>
    <property type="match status" value="1"/>
</dbReference>
<keyword evidence="2 3" id="KW-0732">Signal</keyword>
<evidence type="ECO:0000313" key="6">
    <source>
        <dbReference type="Proteomes" id="UP000460272"/>
    </source>
</evidence>
<evidence type="ECO:0000256" key="3">
    <source>
        <dbReference type="SAM" id="SignalP"/>
    </source>
</evidence>
<evidence type="ECO:0000313" key="5">
    <source>
        <dbReference type="EMBL" id="TVZ04357.1"/>
    </source>
</evidence>
<proteinExistence type="inferred from homology"/>
<accession>A0A6P2C089</accession>
<comment type="similarity">
    <text evidence="1">Belongs to the leucine-binding protein family.</text>
</comment>
<name>A0A6P2C089_9ACTN</name>